<dbReference type="PANTHER" id="PTHR40278">
    <property type="entry name" value="DNA UTILIZATION PROTEIN HOFN"/>
    <property type="match status" value="1"/>
</dbReference>
<gene>
    <name evidence="4" type="ORF">BGI32_01060</name>
</gene>
<name>A0A2N9WWI3_9NEIS</name>
<keyword evidence="3" id="KW-0472">Membrane</keyword>
<evidence type="ECO:0000256" key="3">
    <source>
        <dbReference type="SAM" id="Phobius"/>
    </source>
</evidence>
<dbReference type="EMBL" id="MDVB01000005">
    <property type="protein sequence ID" value="PIT18462.1"/>
    <property type="molecule type" value="Genomic_DNA"/>
</dbReference>
<keyword evidence="3" id="KW-0812">Transmembrane</keyword>
<evidence type="ECO:0000256" key="2">
    <source>
        <dbReference type="SAM" id="MobiDB-lite"/>
    </source>
</evidence>
<comment type="caution">
    <text evidence="4">The sequence shown here is derived from an EMBL/GenBank/DDBJ whole genome shotgun (WGS) entry which is preliminary data.</text>
</comment>
<feature type="region of interest" description="Disordered" evidence="2">
    <location>
        <begin position="202"/>
        <end position="222"/>
    </location>
</feature>
<dbReference type="InterPro" id="IPR052534">
    <property type="entry name" value="Extracell_DNA_Util/SecSys_Comp"/>
</dbReference>
<evidence type="ECO:0000256" key="1">
    <source>
        <dbReference type="SAM" id="Coils"/>
    </source>
</evidence>
<reference evidence="4 5" key="1">
    <citation type="journal article" date="2017" name="MBio">
        <title>Type VI secretion-mediated competition in the bee gut microbiome.</title>
        <authorList>
            <person name="Steele M.I."/>
            <person name="Kwong W.K."/>
            <person name="Powell J.E."/>
            <person name="Whiteley M."/>
            <person name="Moran N.A."/>
        </authorList>
    </citation>
    <scope>NUCLEOTIDE SEQUENCE [LARGE SCALE GENOMIC DNA]</scope>
    <source>
        <strain evidence="4 5">App2-2</strain>
    </source>
</reference>
<accession>A0A2N9WWI3</accession>
<dbReference type="RefSeq" id="WP_100113019.1">
    <property type="nucleotide sequence ID" value="NZ_MDVB01000005.1"/>
</dbReference>
<feature type="coiled-coil region" evidence="1">
    <location>
        <begin position="67"/>
        <end position="97"/>
    </location>
</feature>
<organism evidence="4 5">
    <name type="scientific">Snodgrassella alvi</name>
    <dbReference type="NCBI Taxonomy" id="1196083"/>
    <lineage>
        <taxon>Bacteria</taxon>
        <taxon>Pseudomonadati</taxon>
        <taxon>Pseudomonadota</taxon>
        <taxon>Betaproteobacteria</taxon>
        <taxon>Neisseriales</taxon>
        <taxon>Neisseriaceae</taxon>
        <taxon>Snodgrassella</taxon>
    </lineage>
</organism>
<evidence type="ECO:0000313" key="4">
    <source>
        <dbReference type="EMBL" id="PIT18462.1"/>
    </source>
</evidence>
<dbReference type="PANTHER" id="PTHR40278:SF2">
    <property type="entry name" value="TYPE IV PILUS INNER MEMBRANE COMPONENT PILN"/>
    <property type="match status" value="1"/>
</dbReference>
<dbReference type="Pfam" id="PF05137">
    <property type="entry name" value="PilN"/>
    <property type="match status" value="1"/>
</dbReference>
<dbReference type="Proteomes" id="UP000231293">
    <property type="component" value="Unassembled WGS sequence"/>
</dbReference>
<evidence type="ECO:0008006" key="6">
    <source>
        <dbReference type="Google" id="ProtNLM"/>
    </source>
</evidence>
<feature type="transmembrane region" description="Helical" evidence="3">
    <location>
        <begin position="27"/>
        <end position="46"/>
    </location>
</feature>
<dbReference type="InterPro" id="IPR007813">
    <property type="entry name" value="PilN"/>
</dbReference>
<keyword evidence="3" id="KW-1133">Transmembrane helix</keyword>
<sequence>MLPLLKINLLPYREALQAKQKKQFQTLLAGAAIIGLGLAFLGYMAFDGRVSSQESRNQVLKNGISKLDAEISEIAKLREERKNFMARQEKVAELSNKRFEAARILDTLDAVAPMGLYVTSIEAQDANTYTINGKAFSDAKTAAFMSALPGKLFSTPELLNIKRVNNTQEFSIRVRLNSNIGQQEDMIETNQAISSNATLAEQNQATEKPQNQVVSGASAASN</sequence>
<protein>
    <recommendedName>
        <fullName evidence="6">Pilus assembly protein PilP</fullName>
    </recommendedName>
</protein>
<dbReference type="AlphaFoldDB" id="A0A2N9WWI3"/>
<dbReference type="GO" id="GO:0043107">
    <property type="term" value="P:type IV pilus-dependent motility"/>
    <property type="evidence" value="ECO:0007669"/>
    <property type="project" value="TreeGrafter"/>
</dbReference>
<proteinExistence type="predicted"/>
<dbReference type="GO" id="GO:0043683">
    <property type="term" value="P:type IV pilus assembly"/>
    <property type="evidence" value="ECO:0007669"/>
    <property type="project" value="TreeGrafter"/>
</dbReference>
<evidence type="ECO:0000313" key="5">
    <source>
        <dbReference type="Proteomes" id="UP000231293"/>
    </source>
</evidence>
<keyword evidence="1" id="KW-0175">Coiled coil</keyword>